<dbReference type="AlphaFoldDB" id="A0A0M3HUG3"/>
<feature type="region of interest" description="Disordered" evidence="1">
    <location>
        <begin position="173"/>
        <end position="197"/>
    </location>
</feature>
<evidence type="ECO:0000256" key="1">
    <source>
        <dbReference type="SAM" id="MobiDB-lite"/>
    </source>
</evidence>
<evidence type="ECO:0000313" key="3">
    <source>
        <dbReference type="Proteomes" id="UP000036681"/>
    </source>
</evidence>
<dbReference type="Proteomes" id="UP000036681">
    <property type="component" value="Unplaced"/>
</dbReference>
<keyword evidence="3" id="KW-1185">Reference proteome</keyword>
<dbReference type="WBParaSite" id="ALUE_0000643201-mRNA-1">
    <property type="protein sequence ID" value="ALUE_0000643201-mRNA-1"/>
    <property type="gene ID" value="ALUE_0000643201"/>
</dbReference>
<proteinExistence type="predicted"/>
<protein>
    <submittedName>
        <fullName evidence="4">Uncharacterized protein</fullName>
    </submittedName>
</protein>
<feature type="compositionally biased region" description="Polar residues" evidence="1">
    <location>
        <begin position="181"/>
        <end position="197"/>
    </location>
</feature>
<feature type="signal peptide" evidence="2">
    <location>
        <begin position="1"/>
        <end position="21"/>
    </location>
</feature>
<feature type="chain" id="PRO_5005656600" evidence="2">
    <location>
        <begin position="22"/>
        <end position="347"/>
    </location>
</feature>
<organism evidence="3 4">
    <name type="scientific">Ascaris lumbricoides</name>
    <name type="common">Giant roundworm</name>
    <dbReference type="NCBI Taxonomy" id="6252"/>
    <lineage>
        <taxon>Eukaryota</taxon>
        <taxon>Metazoa</taxon>
        <taxon>Ecdysozoa</taxon>
        <taxon>Nematoda</taxon>
        <taxon>Chromadorea</taxon>
        <taxon>Rhabditida</taxon>
        <taxon>Spirurina</taxon>
        <taxon>Ascaridomorpha</taxon>
        <taxon>Ascaridoidea</taxon>
        <taxon>Ascarididae</taxon>
        <taxon>Ascaris</taxon>
    </lineage>
</organism>
<sequence>MAVLGLISLMVIAVGDHFATGTCVASEPLIYACPGNAPYYNLRPCIPTEPSQCPRGFACMLSRLIKGGKPSDQFTHLCCDSSKMNFADWLVALQLSPQVIPRAPSASLDSVRLTNFDYNVIAPEVHMNDELQVLDFPNYVTGNVNSLRFSTLLPPPNGFLHVLQLIGKCREGRSVEGPQKGSHNSQSLNTATQFPPLSDASRNQCAIFLNYDIPSEGNAEANISTSDGNQRFFGAISSSTVPEQPVSDRHQYVVLVFHTNRQLSQFVNITADISAYLQQIAYFLSTSSTGRALGQPIAGTFFYIISQRSPFPVLATAVKPQSDEAASISFSPSCSLLIFVLVSLLSS</sequence>
<reference evidence="4" key="1">
    <citation type="submission" date="2017-02" db="UniProtKB">
        <authorList>
            <consortium name="WormBaseParasite"/>
        </authorList>
    </citation>
    <scope>IDENTIFICATION</scope>
</reference>
<evidence type="ECO:0000313" key="4">
    <source>
        <dbReference type="WBParaSite" id="ALUE_0000643201-mRNA-1"/>
    </source>
</evidence>
<evidence type="ECO:0000256" key="2">
    <source>
        <dbReference type="SAM" id="SignalP"/>
    </source>
</evidence>
<name>A0A0M3HUG3_ASCLU</name>
<keyword evidence="2" id="KW-0732">Signal</keyword>
<accession>A0A0M3HUG3</accession>